<dbReference type="EMBL" id="AZBU02000003">
    <property type="protein sequence ID" value="TKR89192.1"/>
    <property type="molecule type" value="Genomic_DNA"/>
</dbReference>
<feature type="compositionally biased region" description="Gly residues" evidence="1">
    <location>
        <begin position="103"/>
        <end position="119"/>
    </location>
</feature>
<comment type="caution">
    <text evidence="2">The sequence shown here is derived from an EMBL/GenBank/DDBJ whole genome shotgun (WGS) entry which is preliminary data.</text>
</comment>
<dbReference type="Proteomes" id="UP000298663">
    <property type="component" value="Unassembled WGS sequence"/>
</dbReference>
<accession>A0A4U5P005</accession>
<evidence type="ECO:0000313" key="2">
    <source>
        <dbReference type="EMBL" id="TKR89192.1"/>
    </source>
</evidence>
<evidence type="ECO:0000313" key="3">
    <source>
        <dbReference type="Proteomes" id="UP000298663"/>
    </source>
</evidence>
<reference evidence="2 3" key="2">
    <citation type="journal article" date="2019" name="G3 (Bethesda)">
        <title>Hybrid Assembly of the Genome of the Entomopathogenic Nematode Steinernema carpocapsae Identifies the X-Chromosome.</title>
        <authorList>
            <person name="Serra L."/>
            <person name="Macchietto M."/>
            <person name="Macias-Munoz A."/>
            <person name="McGill C.J."/>
            <person name="Rodriguez I.M."/>
            <person name="Rodriguez B."/>
            <person name="Murad R."/>
            <person name="Mortazavi A."/>
        </authorList>
    </citation>
    <scope>NUCLEOTIDE SEQUENCE [LARGE SCALE GENOMIC DNA]</scope>
    <source>
        <strain evidence="2 3">ALL</strain>
    </source>
</reference>
<dbReference type="OrthoDB" id="10661901at2759"/>
<organism evidence="2 3">
    <name type="scientific">Steinernema carpocapsae</name>
    <name type="common">Entomopathogenic nematode</name>
    <dbReference type="NCBI Taxonomy" id="34508"/>
    <lineage>
        <taxon>Eukaryota</taxon>
        <taxon>Metazoa</taxon>
        <taxon>Ecdysozoa</taxon>
        <taxon>Nematoda</taxon>
        <taxon>Chromadorea</taxon>
        <taxon>Rhabditida</taxon>
        <taxon>Tylenchina</taxon>
        <taxon>Panagrolaimomorpha</taxon>
        <taxon>Strongyloidoidea</taxon>
        <taxon>Steinernematidae</taxon>
        <taxon>Steinernema</taxon>
    </lineage>
</organism>
<keyword evidence="3" id="KW-1185">Reference proteome</keyword>
<sequence>MTIILEGEYTSSDSGETDGELEQLTQNPIVTTEKPEPELIVFGESAMRYRIYAQGAGLIRKRPVVINGVDYPRNRSSRVLHGFWPVDITRSWTAGRFDSRSGGGGFNGGGYGGSGGGGRSHYDFSDRQSRNVNWQKQELSAVKKDFYVEAASVTSRSDREVIGSSRTK</sequence>
<dbReference type="STRING" id="34508.A0A4U5P005"/>
<name>A0A4U5P005_STECR</name>
<reference evidence="2 3" key="1">
    <citation type="journal article" date="2015" name="Genome Biol.">
        <title>Comparative genomics of Steinernema reveals deeply conserved gene regulatory networks.</title>
        <authorList>
            <person name="Dillman A.R."/>
            <person name="Macchietto M."/>
            <person name="Porter C.F."/>
            <person name="Rogers A."/>
            <person name="Williams B."/>
            <person name="Antoshechkin I."/>
            <person name="Lee M.M."/>
            <person name="Goodwin Z."/>
            <person name="Lu X."/>
            <person name="Lewis E.E."/>
            <person name="Goodrich-Blair H."/>
            <person name="Stock S.P."/>
            <person name="Adams B.J."/>
            <person name="Sternberg P.W."/>
            <person name="Mortazavi A."/>
        </authorList>
    </citation>
    <scope>NUCLEOTIDE SEQUENCE [LARGE SCALE GENOMIC DNA]</scope>
    <source>
        <strain evidence="2 3">ALL</strain>
    </source>
</reference>
<dbReference type="AlphaFoldDB" id="A0A4U5P005"/>
<gene>
    <name evidence="2" type="ORF">L596_013332</name>
</gene>
<evidence type="ECO:0000256" key="1">
    <source>
        <dbReference type="SAM" id="MobiDB-lite"/>
    </source>
</evidence>
<proteinExistence type="predicted"/>
<protein>
    <submittedName>
        <fullName evidence="2">Uncharacterized protein</fullName>
    </submittedName>
</protein>
<feature type="region of interest" description="Disordered" evidence="1">
    <location>
        <begin position="103"/>
        <end position="124"/>
    </location>
</feature>